<keyword evidence="8 12" id="KW-0798">TonB box</keyword>
<keyword evidence="2 11" id="KW-0813">Transport</keyword>
<reference evidence="15 16" key="1">
    <citation type="submission" date="2019-09" db="EMBL/GenBank/DDBJ databases">
        <title>Wenzhouxiangella sp. Genome sequencing and assembly.</title>
        <authorList>
            <person name="Zhang R."/>
        </authorList>
    </citation>
    <scope>NUCLEOTIDE SEQUENCE [LARGE SCALE GENOMIC DNA]</scope>
    <source>
        <strain evidence="15 16">W260</strain>
    </source>
</reference>
<keyword evidence="3 11" id="KW-1134">Transmembrane beta strand</keyword>
<dbReference type="SUPFAM" id="SSF56935">
    <property type="entry name" value="Porins"/>
    <property type="match status" value="1"/>
</dbReference>
<keyword evidence="9 11" id="KW-0472">Membrane</keyword>
<keyword evidence="5 11" id="KW-0812">Transmembrane</keyword>
<evidence type="ECO:0000256" key="4">
    <source>
        <dbReference type="ARBA" id="ARBA00022496"/>
    </source>
</evidence>
<comment type="subcellular location">
    <subcellularLocation>
        <location evidence="1 11">Cell outer membrane</location>
        <topology evidence="1 11">Multi-pass membrane protein</topology>
    </subcellularLocation>
</comment>
<dbReference type="AlphaFoldDB" id="A0A5N0TCE5"/>
<evidence type="ECO:0000259" key="14">
    <source>
        <dbReference type="Pfam" id="PF07715"/>
    </source>
</evidence>
<dbReference type="Proteomes" id="UP000325372">
    <property type="component" value="Unassembled WGS sequence"/>
</dbReference>
<evidence type="ECO:0000313" key="16">
    <source>
        <dbReference type="Proteomes" id="UP000325372"/>
    </source>
</evidence>
<sequence length="751" mass="82630">MQAHTMKKLNSRTNVFGALRHSTLALAIATAVGAPQAVMAQAQEDDVDATLLEEVVVTAQRREQTLQEVPMSISAFTGEDLEYLQADNLDSLQGAVPNLNLVQGRGSSSSANVFIRGVGQPDALQTFDPAVGIYVDDVYMSRIQGALFKLNDIERIEVLRGPQGTLYGKNTPGGAIRLITRSPGEDFEAEAGILYGDYDRWQISGYMAGPVSDNIGMSLSVLSDSRDGYVIDPSTGRDYNDENTQSARVKLAWGISDNVDATFSFDYTIEDTELTLGKAEAPLISVDLATGGAVLRHVPAPGDWDFRTRTSLGDSDGQEVENWGGSMTLNWDISDSLSLRSITAYRELDADLFVDIDATELELGDVLVSVDQDQFSQEFQLLGDNGGNLHWVAGLYYLDENLPSHQEAYADDFLVFGGIPVSFLRTIDDNLQTTSYAVFGQVDWAFAESWSLGLGLRYTKEDKDYFRTTSTFSDLLGNADPAFAFSDSDSWSDWTPTVTLDYMLNDDVHFYGRLANGFKSGGFNGRANSAADVSTFDPETVWTAEIGAKTTMMDGRMQANYAVFTSQYDDFQARVSVGDGVDFRFPVLNAAELDINGAEFELSWLLVDSLQLFSQIGYLDTEYGADGFTGSDGVLDEPAFAPEWTGRVGAVWTLDLSGGHSLAFGADANYRDGMWLSVENVEPLREESYWLTNAFATWNHADGHWQVMAGMKNIADEVYKVEGQEFRSVGNIMTAYYGDPRTWNVSLNYRY</sequence>
<dbReference type="PANTHER" id="PTHR32552">
    <property type="entry name" value="FERRICHROME IRON RECEPTOR-RELATED"/>
    <property type="match status" value="1"/>
</dbReference>
<dbReference type="InterPro" id="IPR036942">
    <property type="entry name" value="Beta-barrel_TonB_sf"/>
</dbReference>
<evidence type="ECO:0000256" key="7">
    <source>
        <dbReference type="ARBA" id="ARBA00023065"/>
    </source>
</evidence>
<evidence type="ECO:0000256" key="9">
    <source>
        <dbReference type="ARBA" id="ARBA00023136"/>
    </source>
</evidence>
<dbReference type="InterPro" id="IPR039426">
    <property type="entry name" value="TonB-dep_rcpt-like"/>
</dbReference>
<evidence type="ECO:0000256" key="11">
    <source>
        <dbReference type="PROSITE-ProRule" id="PRU01360"/>
    </source>
</evidence>
<keyword evidence="15" id="KW-0675">Receptor</keyword>
<dbReference type="PANTHER" id="PTHR32552:SF81">
    <property type="entry name" value="TONB-DEPENDENT OUTER MEMBRANE RECEPTOR"/>
    <property type="match status" value="1"/>
</dbReference>
<keyword evidence="10 11" id="KW-0998">Cell outer membrane</keyword>
<dbReference type="GO" id="GO:0009279">
    <property type="term" value="C:cell outer membrane"/>
    <property type="evidence" value="ECO:0007669"/>
    <property type="project" value="UniProtKB-SubCell"/>
</dbReference>
<dbReference type="PROSITE" id="PS52016">
    <property type="entry name" value="TONB_DEPENDENT_REC_3"/>
    <property type="match status" value="1"/>
</dbReference>
<evidence type="ECO:0000256" key="3">
    <source>
        <dbReference type="ARBA" id="ARBA00022452"/>
    </source>
</evidence>
<evidence type="ECO:0000313" key="15">
    <source>
        <dbReference type="EMBL" id="KAA9132763.1"/>
    </source>
</evidence>
<dbReference type="InterPro" id="IPR012910">
    <property type="entry name" value="Plug_dom"/>
</dbReference>
<feature type="domain" description="TonB-dependent receptor-like beta-barrel" evidence="13">
    <location>
        <begin position="284"/>
        <end position="714"/>
    </location>
</feature>
<dbReference type="CDD" id="cd01347">
    <property type="entry name" value="ligand_gated_channel"/>
    <property type="match status" value="1"/>
</dbReference>
<dbReference type="Gene3D" id="2.40.170.20">
    <property type="entry name" value="TonB-dependent receptor, beta-barrel domain"/>
    <property type="match status" value="1"/>
</dbReference>
<evidence type="ECO:0000256" key="2">
    <source>
        <dbReference type="ARBA" id="ARBA00022448"/>
    </source>
</evidence>
<evidence type="ECO:0000256" key="8">
    <source>
        <dbReference type="ARBA" id="ARBA00023077"/>
    </source>
</evidence>
<dbReference type="EMBL" id="VYXP01000003">
    <property type="protein sequence ID" value="KAA9132763.1"/>
    <property type="molecule type" value="Genomic_DNA"/>
</dbReference>
<accession>A0A5N0TCE5</accession>
<evidence type="ECO:0000256" key="12">
    <source>
        <dbReference type="RuleBase" id="RU003357"/>
    </source>
</evidence>
<feature type="domain" description="TonB-dependent receptor plug" evidence="14">
    <location>
        <begin position="66"/>
        <end position="175"/>
    </location>
</feature>
<proteinExistence type="inferred from homology"/>
<evidence type="ECO:0000256" key="1">
    <source>
        <dbReference type="ARBA" id="ARBA00004571"/>
    </source>
</evidence>
<evidence type="ECO:0000256" key="10">
    <source>
        <dbReference type="ARBA" id="ARBA00023237"/>
    </source>
</evidence>
<protein>
    <submittedName>
        <fullName evidence="15">TonB-dependent receptor</fullName>
    </submittedName>
</protein>
<dbReference type="Pfam" id="PF07715">
    <property type="entry name" value="Plug"/>
    <property type="match status" value="1"/>
</dbReference>
<organism evidence="15 16">
    <name type="scientific">Marinihelvus fidelis</name>
    <dbReference type="NCBI Taxonomy" id="2613842"/>
    <lineage>
        <taxon>Bacteria</taxon>
        <taxon>Pseudomonadati</taxon>
        <taxon>Pseudomonadota</taxon>
        <taxon>Gammaproteobacteria</taxon>
        <taxon>Chromatiales</taxon>
        <taxon>Wenzhouxiangellaceae</taxon>
        <taxon>Marinihelvus</taxon>
    </lineage>
</organism>
<keyword evidence="16" id="KW-1185">Reference proteome</keyword>
<comment type="caution">
    <text evidence="15">The sequence shown here is derived from an EMBL/GenBank/DDBJ whole genome shotgun (WGS) entry which is preliminary data.</text>
</comment>
<keyword evidence="6" id="KW-0408">Iron</keyword>
<evidence type="ECO:0000259" key="13">
    <source>
        <dbReference type="Pfam" id="PF00593"/>
    </source>
</evidence>
<evidence type="ECO:0000256" key="5">
    <source>
        <dbReference type="ARBA" id="ARBA00022692"/>
    </source>
</evidence>
<dbReference type="GO" id="GO:0006826">
    <property type="term" value="P:iron ion transport"/>
    <property type="evidence" value="ECO:0007669"/>
    <property type="project" value="UniProtKB-KW"/>
</dbReference>
<comment type="similarity">
    <text evidence="11 12">Belongs to the TonB-dependent receptor family.</text>
</comment>
<keyword evidence="7" id="KW-0406">Ion transport</keyword>
<keyword evidence="4" id="KW-0410">Iron transport</keyword>
<evidence type="ECO:0000256" key="6">
    <source>
        <dbReference type="ARBA" id="ARBA00023004"/>
    </source>
</evidence>
<dbReference type="InterPro" id="IPR000531">
    <property type="entry name" value="Beta-barrel_TonB"/>
</dbReference>
<dbReference type="Pfam" id="PF00593">
    <property type="entry name" value="TonB_dep_Rec_b-barrel"/>
    <property type="match status" value="1"/>
</dbReference>
<name>A0A5N0TCE5_9GAMM</name>
<gene>
    <name evidence="15" type="ORF">F3N42_06005</name>
</gene>